<reference evidence="1 2" key="1">
    <citation type="submission" date="2016-01" db="EMBL/GenBank/DDBJ databases">
        <authorList>
            <person name="Manzoor S."/>
        </authorList>
    </citation>
    <scope>NUCLEOTIDE SEQUENCE [LARGE SCALE GENOMIC DNA]</scope>
    <source>
        <strain evidence="1">Methanoculleus sp MAB1</strain>
    </source>
</reference>
<dbReference type="EMBL" id="LT158599">
    <property type="protein sequence ID" value="CVK34042.1"/>
    <property type="molecule type" value="Genomic_DNA"/>
</dbReference>
<gene>
    <name evidence="1" type="ORF">MMAB1_2829</name>
</gene>
<proteinExistence type="predicted"/>
<evidence type="ECO:0000313" key="1">
    <source>
        <dbReference type="EMBL" id="CVK34042.1"/>
    </source>
</evidence>
<name>A0A0X3BPD8_9EURY</name>
<accession>A0A0X3BPD8</accession>
<dbReference type="AlphaFoldDB" id="A0A0X3BPD8"/>
<protein>
    <submittedName>
        <fullName evidence="1">Uncharacterized protein</fullName>
    </submittedName>
</protein>
<organism evidence="1 2">
    <name type="scientific">Methanoculleus bourgensis</name>
    <dbReference type="NCBI Taxonomy" id="83986"/>
    <lineage>
        <taxon>Archaea</taxon>
        <taxon>Methanobacteriati</taxon>
        <taxon>Methanobacteriota</taxon>
        <taxon>Stenosarchaea group</taxon>
        <taxon>Methanomicrobia</taxon>
        <taxon>Methanomicrobiales</taxon>
        <taxon>Methanomicrobiaceae</taxon>
        <taxon>Methanoculleus</taxon>
    </lineage>
</organism>
<sequence length="60" mass="6423">MTDQAAAGVGVLVSDLDAPGVPDRLPGIIRSSLPRTEEIRSVGRNYLSLGSIARFPERNM</sequence>
<evidence type="ECO:0000313" key="2">
    <source>
        <dbReference type="Proteomes" id="UP000069850"/>
    </source>
</evidence>
<dbReference type="Proteomes" id="UP000069850">
    <property type="component" value="Chromosome 1"/>
</dbReference>
<dbReference type="KEGG" id="mema:MMAB1_2829"/>